<reference evidence="1 2" key="1">
    <citation type="submission" date="2016-10" db="EMBL/GenBank/DDBJ databases">
        <authorList>
            <person name="de Groot N.N."/>
        </authorList>
    </citation>
    <scope>NUCLEOTIDE SEQUENCE [LARGE SCALE GENOMIC DNA]</scope>
    <source>
        <strain evidence="1">MBHS1</strain>
    </source>
</reference>
<dbReference type="Proteomes" id="UP000236724">
    <property type="component" value="Unassembled WGS sequence"/>
</dbReference>
<name>A0A1H6FGJ6_9GAMM</name>
<evidence type="ECO:0000313" key="2">
    <source>
        <dbReference type="Proteomes" id="UP000236724"/>
    </source>
</evidence>
<protein>
    <submittedName>
        <fullName evidence="1">Uncharacterized protein</fullName>
    </submittedName>
</protein>
<dbReference type="EMBL" id="FMSV02000552">
    <property type="protein sequence ID" value="SEH08541.1"/>
    <property type="molecule type" value="Genomic_DNA"/>
</dbReference>
<organism evidence="1 2">
    <name type="scientific">Candidatus Venteria ishoeyi</name>
    <dbReference type="NCBI Taxonomy" id="1899563"/>
    <lineage>
        <taxon>Bacteria</taxon>
        <taxon>Pseudomonadati</taxon>
        <taxon>Pseudomonadota</taxon>
        <taxon>Gammaproteobacteria</taxon>
        <taxon>Thiotrichales</taxon>
        <taxon>Thiotrichaceae</taxon>
        <taxon>Venteria</taxon>
    </lineage>
</organism>
<proteinExistence type="predicted"/>
<evidence type="ECO:0000313" key="1">
    <source>
        <dbReference type="EMBL" id="SEH08541.1"/>
    </source>
</evidence>
<dbReference type="AlphaFoldDB" id="A0A1H6FGJ6"/>
<sequence>MARVIFILRQRVRLLFMKMVTYSCLHHRPWVSAGLVYVIYTPARCGMKWIKSWLTGQKFRRNPVMHASWLQNLLTKKLIWCACLLKIWPLPILWHILMHRVLYPVLQPAMMALPGWNFQQRQQAVTIYRKPCNF</sequence>
<gene>
    <name evidence="1" type="ORF">MBHS_04433</name>
</gene>
<keyword evidence="2" id="KW-1185">Reference proteome</keyword>
<accession>A0A1H6FGJ6</accession>